<name>A0A0K0KWU6_9CAUD</name>
<evidence type="ECO:0000313" key="2">
    <source>
        <dbReference type="EMBL" id="AIR93629.1"/>
    </source>
</evidence>
<dbReference type="GeneID" id="26640161"/>
<protein>
    <submittedName>
        <fullName evidence="2">Uncharacterized protein</fullName>
    </submittedName>
</protein>
<feature type="compositionally biased region" description="Acidic residues" evidence="1">
    <location>
        <begin position="45"/>
        <end position="81"/>
    </location>
</feature>
<dbReference type="EMBL" id="KM359505">
    <property type="protein sequence ID" value="AIR93629.1"/>
    <property type="molecule type" value="Genomic_DNA"/>
</dbReference>
<evidence type="ECO:0000256" key="1">
    <source>
        <dbReference type="SAM" id="MobiDB-lite"/>
    </source>
</evidence>
<dbReference type="Proteomes" id="UP000207741">
    <property type="component" value="Segment"/>
</dbReference>
<accession>A0A0K0KWU6</accession>
<dbReference type="KEGG" id="vg:26640161"/>
<dbReference type="RefSeq" id="YP_009213617.1">
    <property type="nucleotide sequence ID" value="NC_028955.1"/>
</dbReference>
<keyword evidence="3" id="KW-1185">Reference proteome</keyword>
<dbReference type="OrthoDB" id="40563at10239"/>
<evidence type="ECO:0000313" key="3">
    <source>
        <dbReference type="Proteomes" id="UP000207741"/>
    </source>
</evidence>
<proteinExistence type="predicted"/>
<feature type="region of interest" description="Disordered" evidence="1">
    <location>
        <begin position="40"/>
        <end position="81"/>
    </location>
</feature>
<organism evidence="2 3">
    <name type="scientific">Prochlorococcus phage P-TIM68</name>
    <dbReference type="NCBI Taxonomy" id="1542477"/>
    <lineage>
        <taxon>Viruses</taxon>
        <taxon>Duplodnaviria</taxon>
        <taxon>Heunggongvirae</taxon>
        <taxon>Uroviricota</taxon>
        <taxon>Caudoviricetes</taxon>
        <taxon>Pantevenvirales</taxon>
        <taxon>Kyanoviridae</taxon>
        <taxon>Haifavirus</taxon>
        <taxon>Haifavirus tim68</taxon>
    </lineage>
</organism>
<sequence>MEELMDLLVSDESPSQVSDKIKDILYSKSAEKITSVRPEVASSLFDDEEEYEDSEETAAELETEVEDDSELEDQEELEPVE</sequence>
<reference evidence="3" key="1">
    <citation type="submission" date="2014-08" db="EMBL/GenBank/DDBJ databases">
        <authorList>
            <person name="Edwards T."/>
        </authorList>
    </citation>
    <scope>NUCLEOTIDE SEQUENCE [LARGE SCALE GENOMIC DNA]</scope>
</reference>